<keyword evidence="2" id="KW-0539">Nucleus</keyword>
<dbReference type="SUPFAM" id="SSF46785">
    <property type="entry name" value="Winged helix' DNA-binding domain"/>
    <property type="match status" value="1"/>
</dbReference>
<feature type="compositionally biased region" description="Polar residues" evidence="3">
    <location>
        <begin position="194"/>
        <end position="204"/>
    </location>
</feature>
<dbReference type="InterPro" id="IPR036390">
    <property type="entry name" value="WH_DNA-bd_sf"/>
</dbReference>
<dbReference type="GO" id="GO:0005634">
    <property type="term" value="C:nucleus"/>
    <property type="evidence" value="ECO:0007669"/>
    <property type="project" value="UniProtKB-SubCell"/>
</dbReference>
<evidence type="ECO:0000256" key="3">
    <source>
        <dbReference type="SAM" id="MobiDB-lite"/>
    </source>
</evidence>
<reference evidence="5" key="1">
    <citation type="submission" date="2023-06" db="EMBL/GenBank/DDBJ databases">
        <authorList>
            <person name="Delattre M."/>
        </authorList>
    </citation>
    <scope>NUCLEOTIDE SEQUENCE</scope>
    <source>
        <strain evidence="5">AF72</strain>
    </source>
</reference>
<dbReference type="AlphaFoldDB" id="A0AA36DE90"/>
<name>A0AA36DE90_9BILA</name>
<feature type="region of interest" description="Disordered" evidence="3">
    <location>
        <begin position="75"/>
        <end position="97"/>
    </location>
</feature>
<evidence type="ECO:0000313" key="5">
    <source>
        <dbReference type="EMBL" id="CAJ0585953.1"/>
    </source>
</evidence>
<dbReference type="Pfam" id="PF00250">
    <property type="entry name" value="Forkhead"/>
    <property type="match status" value="1"/>
</dbReference>
<feature type="compositionally biased region" description="Low complexity" evidence="3">
    <location>
        <begin position="582"/>
        <end position="600"/>
    </location>
</feature>
<evidence type="ECO:0000259" key="4">
    <source>
        <dbReference type="PROSITE" id="PS50039"/>
    </source>
</evidence>
<feature type="compositionally biased region" description="Low complexity" evidence="3">
    <location>
        <begin position="82"/>
        <end position="97"/>
    </location>
</feature>
<organism evidence="5 6">
    <name type="scientific">Mesorhabditis spiculigera</name>
    <dbReference type="NCBI Taxonomy" id="96644"/>
    <lineage>
        <taxon>Eukaryota</taxon>
        <taxon>Metazoa</taxon>
        <taxon>Ecdysozoa</taxon>
        <taxon>Nematoda</taxon>
        <taxon>Chromadorea</taxon>
        <taxon>Rhabditida</taxon>
        <taxon>Rhabditina</taxon>
        <taxon>Rhabditomorpha</taxon>
        <taxon>Rhabditoidea</taxon>
        <taxon>Rhabditidae</taxon>
        <taxon>Mesorhabditinae</taxon>
        <taxon>Mesorhabditis</taxon>
    </lineage>
</organism>
<dbReference type="InterPro" id="IPR001766">
    <property type="entry name" value="Fork_head_dom"/>
</dbReference>
<evidence type="ECO:0000256" key="2">
    <source>
        <dbReference type="PROSITE-ProRule" id="PRU00089"/>
    </source>
</evidence>
<evidence type="ECO:0000256" key="1">
    <source>
        <dbReference type="ARBA" id="ARBA00023125"/>
    </source>
</evidence>
<comment type="subcellular location">
    <subcellularLocation>
        <location evidence="2">Nucleus</location>
    </subcellularLocation>
</comment>
<comment type="caution">
    <text evidence="5">The sequence shown here is derived from an EMBL/GenBank/DDBJ whole genome shotgun (WGS) entry which is preliminary data.</text>
</comment>
<keyword evidence="1 2" id="KW-0238">DNA-binding</keyword>
<feature type="compositionally biased region" description="Low complexity" evidence="3">
    <location>
        <begin position="287"/>
        <end position="308"/>
    </location>
</feature>
<feature type="domain" description="Fork-head" evidence="4">
    <location>
        <begin position="427"/>
        <end position="508"/>
    </location>
</feature>
<feature type="DNA-binding region" description="Fork-head" evidence="2">
    <location>
        <begin position="427"/>
        <end position="508"/>
    </location>
</feature>
<feature type="non-terminal residue" evidence="5">
    <location>
        <position position="631"/>
    </location>
</feature>
<feature type="region of interest" description="Disordered" evidence="3">
    <location>
        <begin position="286"/>
        <end position="317"/>
    </location>
</feature>
<feature type="region of interest" description="Disordered" evidence="3">
    <location>
        <begin position="194"/>
        <end position="261"/>
    </location>
</feature>
<feature type="region of interest" description="Disordered" evidence="3">
    <location>
        <begin position="338"/>
        <end position="400"/>
    </location>
</feature>
<sequence length="631" mass="69399">MDDLSTLDLGDVDWAFDLLATEPFTAYCDWNDDGGPPTGDDLLNDSPLLSEDCSVLLNEISRDLEIDKDLAFEFPPQSPIRSGGAASSSSGAAGSSGSGWPIADDGFSWDLGSAGHSSLSSPSGLDDFFSTNSTGHSFASSPSMSESDFQFGDPFIDGFLNQAATSTQSLHNSMLPPQQPQQADPLVRKTGNSIKLETSPATANVSTRPRRRPPVSTRTALVTPKHGKPPGQPPRRRGRPEKDPRRTNGLQNTTNNAHQNGGMMVQQLPQQGALEPALLSRYFMQNSESASRQPSSTSSSSSSPSFPSKEAPARHQENQGPMLATQEMMQHISACQCDDQGPRARAMAARKGQMLRTSPSSSSSSSASSSPQCHIHPKLENGQPNGSSSSASSASPSTNPFLKKPILMRKRLRECTMVCWLFRTLLTAEYRALPLNGIFEVFEETFTNPTTAHGRHWRQSIRHCLMSSAVFVRVLTPNPRKDFLVMNEAGSWWTVHPDTEALCAREVFALGAGHRCPPQQGVPYRLRFGRTDDRQQFERRGTAFLGERIYRTPPPLAQRRISQHTQHQRQYMAQFRNFSNLQAMRQQKAQQQQQQQQHQQAPPPSQATPTQGPAPFDGDQLVVDHEEEVFC</sequence>
<feature type="compositionally biased region" description="Polar residues" evidence="3">
    <location>
        <begin position="248"/>
        <end position="259"/>
    </location>
</feature>
<protein>
    <recommendedName>
        <fullName evidence="4">Fork-head domain-containing protein</fullName>
    </recommendedName>
</protein>
<dbReference type="Proteomes" id="UP001177023">
    <property type="component" value="Unassembled WGS sequence"/>
</dbReference>
<dbReference type="EMBL" id="CATQJA010002707">
    <property type="protein sequence ID" value="CAJ0585953.1"/>
    <property type="molecule type" value="Genomic_DNA"/>
</dbReference>
<accession>A0AA36DE90</accession>
<proteinExistence type="predicted"/>
<dbReference type="Gene3D" id="1.10.10.10">
    <property type="entry name" value="Winged helix-like DNA-binding domain superfamily/Winged helix DNA-binding domain"/>
    <property type="match status" value="1"/>
</dbReference>
<dbReference type="GO" id="GO:0003700">
    <property type="term" value="F:DNA-binding transcription factor activity"/>
    <property type="evidence" value="ECO:0007669"/>
    <property type="project" value="InterPro"/>
</dbReference>
<dbReference type="InterPro" id="IPR036388">
    <property type="entry name" value="WH-like_DNA-bd_sf"/>
</dbReference>
<feature type="compositionally biased region" description="Low complexity" evidence="3">
    <location>
        <begin position="387"/>
        <end position="397"/>
    </location>
</feature>
<keyword evidence="6" id="KW-1185">Reference proteome</keyword>
<dbReference type="SMART" id="SM00339">
    <property type="entry name" value="FH"/>
    <property type="match status" value="1"/>
</dbReference>
<dbReference type="PROSITE" id="PS50039">
    <property type="entry name" value="FORK_HEAD_3"/>
    <property type="match status" value="1"/>
</dbReference>
<evidence type="ECO:0000313" key="6">
    <source>
        <dbReference type="Proteomes" id="UP001177023"/>
    </source>
</evidence>
<gene>
    <name evidence="5" type="ORF">MSPICULIGERA_LOCUS23963</name>
</gene>
<dbReference type="GO" id="GO:0043565">
    <property type="term" value="F:sequence-specific DNA binding"/>
    <property type="evidence" value="ECO:0007669"/>
    <property type="project" value="InterPro"/>
</dbReference>
<feature type="compositionally biased region" description="Low complexity" evidence="3">
    <location>
        <begin position="358"/>
        <end position="371"/>
    </location>
</feature>
<feature type="region of interest" description="Disordered" evidence="3">
    <location>
        <begin position="582"/>
        <end position="623"/>
    </location>
</feature>